<evidence type="ECO:0000256" key="2">
    <source>
        <dbReference type="SAM" id="SignalP"/>
    </source>
</evidence>
<feature type="compositionally biased region" description="Low complexity" evidence="1">
    <location>
        <begin position="195"/>
        <end position="209"/>
    </location>
</feature>
<organism evidence="3 4">
    <name type="scientific">Stephanodiscus triporus</name>
    <dbReference type="NCBI Taxonomy" id="2934178"/>
    <lineage>
        <taxon>Eukaryota</taxon>
        <taxon>Sar</taxon>
        <taxon>Stramenopiles</taxon>
        <taxon>Ochrophyta</taxon>
        <taxon>Bacillariophyta</taxon>
        <taxon>Coscinodiscophyceae</taxon>
        <taxon>Thalassiosirophycidae</taxon>
        <taxon>Stephanodiscales</taxon>
        <taxon>Stephanodiscaceae</taxon>
        <taxon>Stephanodiscus</taxon>
    </lineage>
</organism>
<gene>
    <name evidence="3" type="ORF">ACHAW5_007815</name>
</gene>
<reference evidence="3 4" key="1">
    <citation type="submission" date="2024-10" db="EMBL/GenBank/DDBJ databases">
        <title>Updated reference genomes for cyclostephanoid diatoms.</title>
        <authorList>
            <person name="Roberts W.R."/>
            <person name="Alverson A.J."/>
        </authorList>
    </citation>
    <scope>NUCLEOTIDE SEQUENCE [LARGE SCALE GENOMIC DNA]</scope>
    <source>
        <strain evidence="3 4">AJA276-08</strain>
    </source>
</reference>
<keyword evidence="4" id="KW-1185">Reference proteome</keyword>
<accession>A0ABD3NPR9</accession>
<protein>
    <submittedName>
        <fullName evidence="3">Uncharacterized protein</fullName>
    </submittedName>
</protein>
<comment type="caution">
    <text evidence="3">The sequence shown here is derived from an EMBL/GenBank/DDBJ whole genome shotgun (WGS) entry which is preliminary data.</text>
</comment>
<name>A0ABD3NPR9_9STRA</name>
<feature type="region of interest" description="Disordered" evidence="1">
    <location>
        <begin position="195"/>
        <end position="276"/>
    </location>
</feature>
<evidence type="ECO:0000313" key="3">
    <source>
        <dbReference type="EMBL" id="KAL3777909.1"/>
    </source>
</evidence>
<dbReference type="EMBL" id="JALLAZ020001256">
    <property type="protein sequence ID" value="KAL3777909.1"/>
    <property type="molecule type" value="Genomic_DNA"/>
</dbReference>
<dbReference type="Proteomes" id="UP001530315">
    <property type="component" value="Unassembled WGS sequence"/>
</dbReference>
<evidence type="ECO:0000256" key="1">
    <source>
        <dbReference type="SAM" id="MobiDB-lite"/>
    </source>
</evidence>
<proteinExistence type="predicted"/>
<keyword evidence="2" id="KW-0732">Signal</keyword>
<evidence type="ECO:0000313" key="4">
    <source>
        <dbReference type="Proteomes" id="UP001530315"/>
    </source>
</evidence>
<feature type="compositionally biased region" description="Basic and acidic residues" evidence="1">
    <location>
        <begin position="222"/>
        <end position="249"/>
    </location>
</feature>
<feature type="chain" id="PRO_5044741271" evidence="2">
    <location>
        <begin position="21"/>
        <end position="337"/>
    </location>
</feature>
<feature type="signal peptide" evidence="2">
    <location>
        <begin position="1"/>
        <end position="20"/>
    </location>
</feature>
<dbReference type="AlphaFoldDB" id="A0ABD3NPR9"/>
<feature type="compositionally biased region" description="Acidic residues" evidence="1">
    <location>
        <begin position="250"/>
        <end position="273"/>
    </location>
</feature>
<sequence length="337" mass="37302">MRVLSAIVAIVAIATNSADSAELMLKTRAHNLRTKYLSRRVVEEMSMSAPIFEAEMSMPNVDSMESRARNLQEMSMSAPIFEAEMSMQNLDSMESRARNLRTSLSNRRTETTDAIKCVWDENFEDAANHKKACKKLNNEHTVPYTCNGQYTKVCCTVSSIEMPIFKTFGTCQIVGSTADDVVGDMSMSMPEFIQTTTKPEATPTSTPTPGVFAPEVSGELQPIKEKKDKSQEKKDKSETKTKSETKPESEPEPESETEPESDPQPEFLLEPESETAASTITCAWKSKFEDSSPEEACSELDSEFSVPYECDKGKNVCCTVSDVDTAVFKSLGTCTKI</sequence>